<evidence type="ECO:0000256" key="1">
    <source>
        <dbReference type="SAM" id="Phobius"/>
    </source>
</evidence>
<keyword evidence="1" id="KW-0472">Membrane</keyword>
<proteinExistence type="predicted"/>
<reference evidence="2 3" key="1">
    <citation type="journal article" date="2017" name="BMC Biol.">
        <title>Genomic innovations, transcriptional plasticity and gene loss underlying the evolution and divergence of two highly polyphagous and invasive Helicoverpa pest species.</title>
        <authorList>
            <person name="Pearce S.L."/>
            <person name="Clarke D.F."/>
            <person name="East P.D."/>
            <person name="Elfekih S."/>
            <person name="Gordon K.H."/>
            <person name="Jermiin L.S."/>
            <person name="McGaughran A."/>
            <person name="Oakeshott J.G."/>
            <person name="Papanikolaou A."/>
            <person name="Perera O.P."/>
            <person name="Rane R.V."/>
            <person name="Richards S."/>
            <person name="Tay W.T."/>
            <person name="Walsh T.K."/>
            <person name="Anderson A."/>
            <person name="Anderson C.J."/>
            <person name="Asgari S."/>
            <person name="Board P.G."/>
            <person name="Bretschneider A."/>
            <person name="Campbell P.M."/>
            <person name="Chertemps T."/>
            <person name="Christeller J.T."/>
            <person name="Coppin C.W."/>
            <person name="Downes S.J."/>
            <person name="Duan G."/>
            <person name="Farnsworth C.A."/>
            <person name="Good R.T."/>
            <person name="Han L.B."/>
            <person name="Han Y.C."/>
            <person name="Hatje K."/>
            <person name="Horne I."/>
            <person name="Huang Y.P."/>
            <person name="Hughes D.S."/>
            <person name="Jacquin-Joly E."/>
            <person name="James W."/>
            <person name="Jhangiani S."/>
            <person name="Kollmar M."/>
            <person name="Kuwar S.S."/>
            <person name="Li S."/>
            <person name="Liu N.Y."/>
            <person name="Maibeche M.T."/>
            <person name="Miller J.R."/>
            <person name="Montagne N."/>
            <person name="Perry T."/>
            <person name="Qu J."/>
            <person name="Song S.V."/>
            <person name="Sutton G.G."/>
            <person name="Vogel H."/>
            <person name="Walenz B.P."/>
            <person name="Xu W."/>
            <person name="Zhang H.J."/>
            <person name="Zou Z."/>
            <person name="Batterham P."/>
            <person name="Edwards O.R."/>
            <person name="Feyereisen R."/>
            <person name="Gibbs R.A."/>
            <person name="Heckel D.G."/>
            <person name="McGrath A."/>
            <person name="Robin C."/>
            <person name="Scherer S.E."/>
            <person name="Worley K.C."/>
            <person name="Wu Y.D."/>
        </authorList>
    </citation>
    <scope>NUCLEOTIDE SEQUENCE [LARGE SCALE GENOMIC DNA]</scope>
    <source>
        <strain evidence="2">Harm_GR_Male_#8</strain>
        <tissue evidence="2">Whole organism</tissue>
    </source>
</reference>
<dbReference type="AlphaFoldDB" id="A0A2W1BLA1"/>
<evidence type="ECO:0000313" key="2">
    <source>
        <dbReference type="EMBL" id="PZC75852.1"/>
    </source>
</evidence>
<protein>
    <submittedName>
        <fullName evidence="2">Uncharacterized protein</fullName>
    </submittedName>
</protein>
<keyword evidence="1" id="KW-1133">Transmembrane helix</keyword>
<accession>A0A2W1BLA1</accession>
<keyword evidence="3" id="KW-1185">Reference proteome</keyword>
<dbReference type="EMBL" id="KZ149979">
    <property type="protein sequence ID" value="PZC75852.1"/>
    <property type="molecule type" value="Genomic_DNA"/>
</dbReference>
<keyword evidence="1" id="KW-0812">Transmembrane</keyword>
<evidence type="ECO:0000313" key="3">
    <source>
        <dbReference type="Proteomes" id="UP000249218"/>
    </source>
</evidence>
<sequence>MKMMKNNNLSMLLKFIIFLPIIMLAALRVYKNCELCDIPPEIIRTQPRQYWPWLPGYRSDPAGYVWPLYFTG</sequence>
<gene>
    <name evidence="2" type="primary">HaOG205596</name>
    <name evidence="2" type="ORF">B5X24_HaOG205596</name>
</gene>
<dbReference type="Proteomes" id="UP000249218">
    <property type="component" value="Unassembled WGS sequence"/>
</dbReference>
<organism evidence="2 3">
    <name type="scientific">Helicoverpa armigera</name>
    <name type="common">Cotton bollworm</name>
    <name type="synonym">Heliothis armigera</name>
    <dbReference type="NCBI Taxonomy" id="29058"/>
    <lineage>
        <taxon>Eukaryota</taxon>
        <taxon>Metazoa</taxon>
        <taxon>Ecdysozoa</taxon>
        <taxon>Arthropoda</taxon>
        <taxon>Hexapoda</taxon>
        <taxon>Insecta</taxon>
        <taxon>Pterygota</taxon>
        <taxon>Neoptera</taxon>
        <taxon>Endopterygota</taxon>
        <taxon>Lepidoptera</taxon>
        <taxon>Glossata</taxon>
        <taxon>Ditrysia</taxon>
        <taxon>Noctuoidea</taxon>
        <taxon>Noctuidae</taxon>
        <taxon>Heliothinae</taxon>
        <taxon>Helicoverpa</taxon>
    </lineage>
</organism>
<name>A0A2W1BLA1_HELAM</name>
<feature type="transmembrane region" description="Helical" evidence="1">
    <location>
        <begin position="12"/>
        <end position="30"/>
    </location>
</feature>